<evidence type="ECO:0000313" key="4">
    <source>
        <dbReference type="Proteomes" id="UP000596035"/>
    </source>
</evidence>
<reference evidence="1" key="1">
    <citation type="journal article" date="2017" name="Genome Announc.">
        <title>High-Quality Whole-Genome Sequences of the Oligo-Mouse-Microbiota Bacterial Community.</title>
        <authorList>
            <person name="Garzetti D."/>
            <person name="Brugiroux S."/>
            <person name="Bunk B."/>
            <person name="Pukall R."/>
            <person name="McCoy K.D."/>
            <person name="Macpherson A.J."/>
            <person name="Stecher B."/>
        </authorList>
    </citation>
    <scope>NUCLEOTIDE SEQUENCE</scope>
    <source>
        <strain evidence="1">KB18</strain>
    </source>
</reference>
<reference evidence="2 4" key="3">
    <citation type="submission" date="2020-11" db="EMBL/GenBank/DDBJ databases">
        <title>Closed and high quality bacterial genomes of the OMM12 community.</title>
        <authorList>
            <person name="Marbouty M."/>
            <person name="Lamy-Besnier Q."/>
            <person name="Debarbieux L."/>
            <person name="Koszul R."/>
        </authorList>
    </citation>
    <scope>NUCLEOTIDE SEQUENCE [LARGE SCALE GENOMIC DNA]</scope>
    <source>
        <strain evidence="2 4">KB18</strain>
    </source>
</reference>
<evidence type="ECO:0000313" key="3">
    <source>
        <dbReference type="Proteomes" id="UP000196710"/>
    </source>
</evidence>
<sequence length="321" mass="37005">MRTDCALYVTILPDGKMKRDLTSVTGKVCLDDVTVEDEIISFSELAFGPYAAVVDLLIYSASNLSVDGHIEEVSVEEFQFLVDTANDLVLSLEEEQPLQGTLTRTMLEDQVPEDNGMGLYIYQAADKIISVLCEAMVLQMKINEILSDIRQGIPLDIKEKHNYLQMLELTQVFEFGEGWTSRYRFRSLTEYYYFLLVHFIQWKPNVAMCECCGRYFIPKTKKKTLYCDRVLKDGKSCKELAPSLKHKLNAKRQKVIEEFDRAKRRMYKRYERTEDTGAKPSNKNLSYSDYYAWLAQATLARDSYLAGKMTEEHALQIICAE</sequence>
<protein>
    <submittedName>
        <fullName evidence="2">Uncharacterized protein</fullName>
    </submittedName>
</protein>
<dbReference type="Proteomes" id="UP000596035">
    <property type="component" value="Chromosome"/>
</dbReference>
<keyword evidence="3" id="KW-1185">Reference proteome</keyword>
<accession>A0A1Z2XU56</accession>
<dbReference type="Proteomes" id="UP000196710">
    <property type="component" value="Chromosome"/>
</dbReference>
<evidence type="ECO:0000313" key="1">
    <source>
        <dbReference type="EMBL" id="ASB41984.1"/>
    </source>
</evidence>
<dbReference type="EMBL" id="CP065321">
    <property type="protein sequence ID" value="QQR31248.1"/>
    <property type="molecule type" value="Genomic_DNA"/>
</dbReference>
<name>A0A1Z2XU56_9FIRM</name>
<gene>
    <name evidence="1" type="ORF">ADH66_15770</name>
    <name evidence="2" type="ORF">I5Q82_06140</name>
</gene>
<proteinExistence type="predicted"/>
<dbReference type="KEGG" id="amur:ADH66_15770"/>
<dbReference type="AlphaFoldDB" id="A0A1Z2XU56"/>
<dbReference type="InterPro" id="IPR045722">
    <property type="entry name" value="DUF6076"/>
</dbReference>
<organism evidence="2 4">
    <name type="scientific">Acutalibacter muris</name>
    <dbReference type="NCBI Taxonomy" id="1796620"/>
    <lineage>
        <taxon>Bacteria</taxon>
        <taxon>Bacillati</taxon>
        <taxon>Bacillota</taxon>
        <taxon>Clostridia</taxon>
        <taxon>Eubacteriales</taxon>
        <taxon>Acutalibacteraceae</taxon>
        <taxon>Acutalibacter</taxon>
    </lineage>
</organism>
<reference evidence="3" key="2">
    <citation type="submission" date="2017-05" db="EMBL/GenBank/DDBJ databases">
        <title>Improved OligoMM genomes.</title>
        <authorList>
            <person name="Garzetti D."/>
        </authorList>
    </citation>
    <scope>NUCLEOTIDE SEQUENCE [LARGE SCALE GENOMIC DNA]</scope>
    <source>
        <strain evidence="3">KB18</strain>
    </source>
</reference>
<dbReference type="RefSeq" id="WP_066538867.1">
    <property type="nucleotide sequence ID" value="NZ_CAJTCQ010000001.1"/>
</dbReference>
<dbReference type="Pfam" id="PF19553">
    <property type="entry name" value="DUF6076"/>
    <property type="match status" value="1"/>
</dbReference>
<dbReference type="EMBL" id="CP021422">
    <property type="protein sequence ID" value="ASB41984.1"/>
    <property type="molecule type" value="Genomic_DNA"/>
</dbReference>
<evidence type="ECO:0000313" key="2">
    <source>
        <dbReference type="EMBL" id="QQR31248.1"/>
    </source>
</evidence>